<dbReference type="PANTHER" id="PTHR31001">
    <property type="entry name" value="UNCHARACTERIZED TRANSCRIPTIONAL REGULATORY PROTEIN"/>
    <property type="match status" value="1"/>
</dbReference>
<dbReference type="PANTHER" id="PTHR31001:SF81">
    <property type="entry name" value="ZN(II)2CYS6 TRANSCRIPTION FACTOR"/>
    <property type="match status" value="1"/>
</dbReference>
<dbReference type="GO" id="GO:0008270">
    <property type="term" value="F:zinc ion binding"/>
    <property type="evidence" value="ECO:0007669"/>
    <property type="project" value="InterPro"/>
</dbReference>
<evidence type="ECO:0000259" key="5">
    <source>
        <dbReference type="PROSITE" id="PS50048"/>
    </source>
</evidence>
<evidence type="ECO:0000256" key="1">
    <source>
        <dbReference type="ARBA" id="ARBA00004123"/>
    </source>
</evidence>
<sequence>MPSDSTPAAKRRVKVAAEAPPGDHRKRSRNRTTQSCVNCHQTKRACDRKRPCSRCIQFGLTGLCVYEVDDPARKSTATEDETTRLQNRIAELEEVIRELKNKPHPRWTAPDAHDSSNNGFGFLQTPPRSPASSSSYLALKLPVYAGPGATIQSLPTFGDLGWTDLLNWESSGSSDSSYSRSPLSTPSPLLVPASRSLDFLAPPATATRHELPWLLDVRGSQKAPSRLTACSCLNEPICYNTTAELASELRRATTVMARSLNHCFAAPCALGTKIHELETLVVNALRDARLCQDSSPAPIYRLPDVRAIQQQLKLAAQSRLWDENGLPAYDDSFMAWIPPAGASLKNYP</sequence>
<dbReference type="PROSITE" id="PS50048">
    <property type="entry name" value="ZN2_CY6_FUNGAL_2"/>
    <property type="match status" value="1"/>
</dbReference>
<evidence type="ECO:0000256" key="2">
    <source>
        <dbReference type="ARBA" id="ARBA00023242"/>
    </source>
</evidence>
<dbReference type="SUPFAM" id="SSF57701">
    <property type="entry name" value="Zn2/Cys6 DNA-binding domain"/>
    <property type="match status" value="1"/>
</dbReference>
<dbReference type="InterPro" id="IPR050613">
    <property type="entry name" value="Sec_Metabolite_Reg"/>
</dbReference>
<protein>
    <recommendedName>
        <fullName evidence="5">Zn(2)-C6 fungal-type domain-containing protein</fullName>
    </recommendedName>
</protein>
<evidence type="ECO:0000313" key="7">
    <source>
        <dbReference type="Proteomes" id="UP001215598"/>
    </source>
</evidence>
<comment type="caution">
    <text evidence="6">The sequence shown here is derived from an EMBL/GenBank/DDBJ whole genome shotgun (WGS) entry which is preliminary data.</text>
</comment>
<dbReference type="InterPro" id="IPR036864">
    <property type="entry name" value="Zn2-C6_fun-type_DNA-bd_sf"/>
</dbReference>
<organism evidence="6 7">
    <name type="scientific">Mycena metata</name>
    <dbReference type="NCBI Taxonomy" id="1033252"/>
    <lineage>
        <taxon>Eukaryota</taxon>
        <taxon>Fungi</taxon>
        <taxon>Dikarya</taxon>
        <taxon>Basidiomycota</taxon>
        <taxon>Agaricomycotina</taxon>
        <taxon>Agaricomycetes</taxon>
        <taxon>Agaricomycetidae</taxon>
        <taxon>Agaricales</taxon>
        <taxon>Marasmiineae</taxon>
        <taxon>Mycenaceae</taxon>
        <taxon>Mycena</taxon>
    </lineage>
</organism>
<dbReference type="Gene3D" id="4.10.240.10">
    <property type="entry name" value="Zn(2)-C6 fungal-type DNA-binding domain"/>
    <property type="match status" value="1"/>
</dbReference>
<keyword evidence="7" id="KW-1185">Reference proteome</keyword>
<dbReference type="GO" id="GO:0005634">
    <property type="term" value="C:nucleus"/>
    <property type="evidence" value="ECO:0007669"/>
    <property type="project" value="UniProtKB-SubCell"/>
</dbReference>
<evidence type="ECO:0000256" key="4">
    <source>
        <dbReference type="SAM" id="MobiDB-lite"/>
    </source>
</evidence>
<name>A0AAD7KDC5_9AGAR</name>
<comment type="subcellular location">
    <subcellularLocation>
        <location evidence="1">Nucleus</location>
    </subcellularLocation>
</comment>
<dbReference type="PROSITE" id="PS00463">
    <property type="entry name" value="ZN2_CY6_FUNGAL_1"/>
    <property type="match status" value="1"/>
</dbReference>
<dbReference type="SMART" id="SM00066">
    <property type="entry name" value="GAL4"/>
    <property type="match status" value="1"/>
</dbReference>
<feature type="coiled-coil region" evidence="3">
    <location>
        <begin position="75"/>
        <end position="102"/>
    </location>
</feature>
<evidence type="ECO:0000256" key="3">
    <source>
        <dbReference type="SAM" id="Coils"/>
    </source>
</evidence>
<feature type="domain" description="Zn(2)-C6 fungal-type" evidence="5">
    <location>
        <begin position="35"/>
        <end position="66"/>
    </location>
</feature>
<feature type="region of interest" description="Disordered" evidence="4">
    <location>
        <begin position="103"/>
        <end position="127"/>
    </location>
</feature>
<evidence type="ECO:0000313" key="6">
    <source>
        <dbReference type="EMBL" id="KAJ7783241.1"/>
    </source>
</evidence>
<dbReference type="AlphaFoldDB" id="A0AAD7KDC5"/>
<dbReference type="Pfam" id="PF00172">
    <property type="entry name" value="Zn_clus"/>
    <property type="match status" value="1"/>
</dbReference>
<proteinExistence type="predicted"/>
<feature type="region of interest" description="Disordered" evidence="4">
    <location>
        <begin position="1"/>
        <end position="33"/>
    </location>
</feature>
<accession>A0AAD7KDC5</accession>
<gene>
    <name evidence="6" type="ORF">B0H16DRAFT_1496065</name>
</gene>
<dbReference type="InterPro" id="IPR001138">
    <property type="entry name" value="Zn2Cys6_DnaBD"/>
</dbReference>
<reference evidence="6" key="1">
    <citation type="submission" date="2023-03" db="EMBL/GenBank/DDBJ databases">
        <title>Massive genome expansion in bonnet fungi (Mycena s.s.) driven by repeated elements and novel gene families across ecological guilds.</title>
        <authorList>
            <consortium name="Lawrence Berkeley National Laboratory"/>
            <person name="Harder C.B."/>
            <person name="Miyauchi S."/>
            <person name="Viragh M."/>
            <person name="Kuo A."/>
            <person name="Thoen E."/>
            <person name="Andreopoulos B."/>
            <person name="Lu D."/>
            <person name="Skrede I."/>
            <person name="Drula E."/>
            <person name="Henrissat B."/>
            <person name="Morin E."/>
            <person name="Kohler A."/>
            <person name="Barry K."/>
            <person name="LaButti K."/>
            <person name="Morin E."/>
            <person name="Salamov A."/>
            <person name="Lipzen A."/>
            <person name="Mereny Z."/>
            <person name="Hegedus B."/>
            <person name="Baldrian P."/>
            <person name="Stursova M."/>
            <person name="Weitz H."/>
            <person name="Taylor A."/>
            <person name="Grigoriev I.V."/>
            <person name="Nagy L.G."/>
            <person name="Martin F."/>
            <person name="Kauserud H."/>
        </authorList>
    </citation>
    <scope>NUCLEOTIDE SEQUENCE</scope>
    <source>
        <strain evidence="6">CBHHK182m</strain>
    </source>
</reference>
<keyword evidence="2" id="KW-0539">Nucleus</keyword>
<dbReference type="GO" id="GO:0000981">
    <property type="term" value="F:DNA-binding transcription factor activity, RNA polymerase II-specific"/>
    <property type="evidence" value="ECO:0007669"/>
    <property type="project" value="InterPro"/>
</dbReference>
<dbReference type="Proteomes" id="UP001215598">
    <property type="component" value="Unassembled WGS sequence"/>
</dbReference>
<keyword evidence="3" id="KW-0175">Coiled coil</keyword>
<dbReference type="EMBL" id="JARKIB010000003">
    <property type="protein sequence ID" value="KAJ7783241.1"/>
    <property type="molecule type" value="Genomic_DNA"/>
</dbReference>
<dbReference type="CDD" id="cd00067">
    <property type="entry name" value="GAL4"/>
    <property type="match status" value="1"/>
</dbReference>